<dbReference type="NCBIfam" id="NF004440">
    <property type="entry name" value="PRK05777.1-3"/>
    <property type="match status" value="1"/>
</dbReference>
<evidence type="ECO:0000256" key="5">
    <source>
        <dbReference type="HAMAP-Rule" id="MF_00445"/>
    </source>
</evidence>
<dbReference type="NCBIfam" id="TIGR01770">
    <property type="entry name" value="NDH_I_N"/>
    <property type="match status" value="1"/>
</dbReference>
<comment type="caution">
    <text evidence="8">The sequence shown here is derived from an EMBL/GenBank/DDBJ whole genome shotgun (WGS) entry which is preliminary data.</text>
</comment>
<dbReference type="GO" id="GO:0048038">
    <property type="term" value="F:quinone binding"/>
    <property type="evidence" value="ECO:0007669"/>
    <property type="project" value="UniProtKB-KW"/>
</dbReference>
<feature type="transmembrane region" description="Helical" evidence="5">
    <location>
        <begin position="273"/>
        <end position="292"/>
    </location>
</feature>
<dbReference type="Pfam" id="PF00361">
    <property type="entry name" value="Proton_antipo_M"/>
    <property type="match status" value="1"/>
</dbReference>
<keyword evidence="5" id="KW-1278">Translocase</keyword>
<dbReference type="InterPro" id="IPR010096">
    <property type="entry name" value="NADH-Q_OxRdtase_suN/2"/>
</dbReference>
<feature type="transmembrane region" description="Helical" evidence="5">
    <location>
        <begin position="326"/>
        <end position="347"/>
    </location>
</feature>
<evidence type="ECO:0000313" key="8">
    <source>
        <dbReference type="EMBL" id="KLK94936.1"/>
    </source>
</evidence>
<comment type="subunit">
    <text evidence="5">NDH-1 is composed of 14 different subunits. Subunits NuoA, H, J, K, L, M, N constitute the membrane sector of the complex.</text>
</comment>
<keyword evidence="9" id="KW-1185">Reference proteome</keyword>
<dbReference type="RefSeq" id="WP_047187183.1">
    <property type="nucleotide sequence ID" value="NZ_LCYG01000004.1"/>
</dbReference>
<dbReference type="GO" id="GO:0050136">
    <property type="term" value="F:NADH dehydrogenase (quinone) (non-electrogenic) activity"/>
    <property type="evidence" value="ECO:0007669"/>
    <property type="project" value="UniProtKB-UniRule"/>
</dbReference>
<dbReference type="GO" id="GO:0005886">
    <property type="term" value="C:plasma membrane"/>
    <property type="evidence" value="ECO:0007669"/>
    <property type="project" value="UniProtKB-SubCell"/>
</dbReference>
<dbReference type="Proteomes" id="UP000035489">
    <property type="component" value="Unassembled WGS sequence"/>
</dbReference>
<keyword evidence="5" id="KW-0520">NAD</keyword>
<dbReference type="GO" id="GO:0008137">
    <property type="term" value="F:NADH dehydrogenase (ubiquinone) activity"/>
    <property type="evidence" value="ECO:0007669"/>
    <property type="project" value="InterPro"/>
</dbReference>
<name>A0A0H1RJC4_9HYPH</name>
<evidence type="ECO:0000256" key="3">
    <source>
        <dbReference type="ARBA" id="ARBA00022989"/>
    </source>
</evidence>
<comment type="function">
    <text evidence="5">NDH-1 shuttles electrons from NADH, via FMN and iron-sulfur (Fe-S) centers, to quinones in the respiratory chain. The immediate electron acceptor for the enzyme in this species is believed to be ubiquinone. Couples the redox reaction to proton translocation (for every two electrons transferred, four hydrogen ions are translocated across the cytoplasmic membrane), and thus conserves the redox energy in a proton gradient.</text>
</comment>
<feature type="transmembrane region" description="Helical" evidence="5">
    <location>
        <begin position="403"/>
        <end position="424"/>
    </location>
</feature>
<dbReference type="OrthoDB" id="9811718at2"/>
<dbReference type="GO" id="GO:0012505">
    <property type="term" value="C:endomembrane system"/>
    <property type="evidence" value="ECO:0007669"/>
    <property type="project" value="UniProtKB-SubCell"/>
</dbReference>
<keyword evidence="5 8" id="KW-0830">Ubiquinone</keyword>
<feature type="transmembrane region" description="Helical" evidence="5">
    <location>
        <begin position="12"/>
        <end position="31"/>
    </location>
</feature>
<comment type="subcellular location">
    <subcellularLocation>
        <location evidence="5">Cell membrane</location>
        <topology evidence="5">Multi-pass membrane protein</topology>
    </subcellularLocation>
    <subcellularLocation>
        <location evidence="1">Endomembrane system</location>
        <topology evidence="1">Multi-pass membrane protein</topology>
    </subcellularLocation>
    <subcellularLocation>
        <location evidence="6">Membrane</location>
        <topology evidence="6">Multi-pass membrane protein</topology>
    </subcellularLocation>
</comment>
<feature type="transmembrane region" description="Helical" evidence="5">
    <location>
        <begin position="240"/>
        <end position="261"/>
    </location>
</feature>
<evidence type="ECO:0000256" key="4">
    <source>
        <dbReference type="ARBA" id="ARBA00023136"/>
    </source>
</evidence>
<feature type="transmembrane region" description="Helical" evidence="5">
    <location>
        <begin position="368"/>
        <end position="391"/>
    </location>
</feature>
<evidence type="ECO:0000256" key="2">
    <source>
        <dbReference type="ARBA" id="ARBA00022692"/>
    </source>
</evidence>
<evidence type="ECO:0000313" key="9">
    <source>
        <dbReference type="Proteomes" id="UP000035489"/>
    </source>
</evidence>
<feature type="transmembrane region" description="Helical" evidence="5">
    <location>
        <begin position="79"/>
        <end position="95"/>
    </location>
</feature>
<feature type="transmembrane region" description="Helical" evidence="5">
    <location>
        <begin position="43"/>
        <end position="59"/>
    </location>
</feature>
<feature type="transmembrane region" description="Helical" evidence="5">
    <location>
        <begin position="130"/>
        <end position="149"/>
    </location>
</feature>
<dbReference type="STRING" id="1225564.AA309_01370"/>
<feature type="domain" description="NADH:quinone oxidoreductase/Mrp antiporter transmembrane" evidence="7">
    <location>
        <begin position="126"/>
        <end position="419"/>
    </location>
</feature>
<keyword evidence="4 5" id="KW-0472">Membrane</keyword>
<evidence type="ECO:0000256" key="6">
    <source>
        <dbReference type="RuleBase" id="RU000320"/>
    </source>
</evidence>
<protein>
    <recommendedName>
        <fullName evidence="5">NADH-quinone oxidoreductase subunit N</fullName>
        <ecNumber evidence="5">7.1.1.-</ecNumber>
    </recommendedName>
    <alternativeName>
        <fullName evidence="5">NADH dehydrogenase I subunit N</fullName>
    </alternativeName>
    <alternativeName>
        <fullName evidence="5">NDH-1 subunit N</fullName>
    </alternativeName>
</protein>
<feature type="transmembrane region" description="Helical" evidence="5">
    <location>
        <begin position="299"/>
        <end position="320"/>
    </location>
</feature>
<comment type="catalytic activity">
    <reaction evidence="5">
        <text>a quinone + NADH + 5 H(+)(in) = a quinol + NAD(+) + 4 H(+)(out)</text>
        <dbReference type="Rhea" id="RHEA:57888"/>
        <dbReference type="ChEBI" id="CHEBI:15378"/>
        <dbReference type="ChEBI" id="CHEBI:24646"/>
        <dbReference type="ChEBI" id="CHEBI:57540"/>
        <dbReference type="ChEBI" id="CHEBI:57945"/>
        <dbReference type="ChEBI" id="CHEBI:132124"/>
    </reaction>
</comment>
<feature type="transmembrane region" description="Helical" evidence="5">
    <location>
        <begin position="202"/>
        <end position="228"/>
    </location>
</feature>
<dbReference type="PATRIC" id="fig|1225564.3.peg.4191"/>
<evidence type="ECO:0000259" key="7">
    <source>
        <dbReference type="Pfam" id="PF00361"/>
    </source>
</evidence>
<accession>A0A0H1RJC4</accession>
<gene>
    <name evidence="5" type="primary">nuoN</name>
    <name evidence="8" type="ORF">AA309_01370</name>
</gene>
<dbReference type="InterPro" id="IPR001750">
    <property type="entry name" value="ND/Mrp_TM"/>
</dbReference>
<reference evidence="8 9" key="1">
    <citation type="submission" date="2015-05" db="EMBL/GenBank/DDBJ databases">
        <title>Draft genome sequence of Microvirga vignae strain BR3299, a novel nitrogen fixing bacteria isolated from Brazil semi-aired region.</title>
        <authorList>
            <person name="Zilli J.E."/>
            <person name="Passos S.R."/>
            <person name="Leite J."/>
            <person name="Baldani J.I."/>
            <person name="Xavier G.R."/>
            <person name="Rumjaneck N.G."/>
            <person name="Simoes-Araujo J.L."/>
        </authorList>
    </citation>
    <scope>NUCLEOTIDE SEQUENCE [LARGE SCALE GENOMIC DNA]</scope>
    <source>
        <strain evidence="8 9">BR3299</strain>
    </source>
</reference>
<dbReference type="EC" id="7.1.1.-" evidence="5"/>
<dbReference type="HAMAP" id="MF_00445">
    <property type="entry name" value="NDH1_NuoN_1"/>
    <property type="match status" value="1"/>
</dbReference>
<evidence type="ECO:0000256" key="1">
    <source>
        <dbReference type="ARBA" id="ARBA00004127"/>
    </source>
</evidence>
<keyword evidence="2 5" id="KW-0812">Transmembrane</keyword>
<keyword evidence="5" id="KW-0874">Quinone</keyword>
<proteinExistence type="inferred from homology"/>
<keyword evidence="3 5" id="KW-1133">Transmembrane helix</keyword>
<keyword evidence="5" id="KW-1003">Cell membrane</keyword>
<feature type="transmembrane region" description="Helical" evidence="5">
    <location>
        <begin position="161"/>
        <end position="182"/>
    </location>
</feature>
<sequence>MNPVLTIPAFGPVLPEIILAAGALVLVLFGAIRGERSGEGMNIIALALLAVAFVAVLMLPGERVETMNGSFVIDGFAKFMKSLTLVASAGGVILSMDYMRREGISRFEYPILIVLSTLGMLMVISANDLIALYLGLELLSLSSYVIAAFDRDNVRSTEAGLKYFVLGSLSSGMLLYGASLVYGFTGNVSFPAIAGVLQGQVGIGAVIGIVFVAAGIAFKISAVPFHMWTPDVYEGSPTPVTAFFAAAPKMAGMAMATRVFIDAFPNIVGQWQQIIVFISIASMALGSFAAIGQRNLKRLMAYSSIGNVGYALIGLAAGTVEGIQGVVVYMAIYLAMTLGAFAVILGLRRGKVMFENIEDLSGLARTHPVLAFCLAMMMFSLAGIPPLAGFFAKFAVFNAAINANLVALAIIGVVTSVIGAYYYLRIVKVMYFDEPAAAYDTMPAGVKLVLALSSIFVVLFGIVPAPLVAAAGAAARSLF</sequence>
<dbReference type="GO" id="GO:0042773">
    <property type="term" value="P:ATP synthesis coupled electron transport"/>
    <property type="evidence" value="ECO:0007669"/>
    <property type="project" value="InterPro"/>
</dbReference>
<dbReference type="EMBL" id="LCYG01000004">
    <property type="protein sequence ID" value="KLK94936.1"/>
    <property type="molecule type" value="Genomic_DNA"/>
</dbReference>
<feature type="transmembrane region" description="Helical" evidence="5">
    <location>
        <begin position="107"/>
        <end position="124"/>
    </location>
</feature>
<dbReference type="PANTHER" id="PTHR22773">
    <property type="entry name" value="NADH DEHYDROGENASE"/>
    <property type="match status" value="1"/>
</dbReference>
<keyword evidence="5" id="KW-0813">Transport</keyword>
<dbReference type="AlphaFoldDB" id="A0A0H1RJC4"/>
<organism evidence="8 9">
    <name type="scientific">Microvirga vignae</name>
    <dbReference type="NCBI Taxonomy" id="1225564"/>
    <lineage>
        <taxon>Bacteria</taxon>
        <taxon>Pseudomonadati</taxon>
        <taxon>Pseudomonadota</taxon>
        <taxon>Alphaproteobacteria</taxon>
        <taxon>Hyphomicrobiales</taxon>
        <taxon>Methylobacteriaceae</taxon>
        <taxon>Microvirga</taxon>
    </lineage>
</organism>
<dbReference type="PRINTS" id="PR01434">
    <property type="entry name" value="NADHDHGNASE5"/>
</dbReference>
<feature type="transmembrane region" description="Helical" evidence="5">
    <location>
        <begin position="445"/>
        <end position="475"/>
    </location>
</feature>
<comment type="similarity">
    <text evidence="5">Belongs to the complex I subunit 2 family.</text>
</comment>